<dbReference type="EMBL" id="CAUJNA010002577">
    <property type="protein sequence ID" value="CAJ1393516.1"/>
    <property type="molecule type" value="Genomic_DNA"/>
</dbReference>
<evidence type="ECO:0000313" key="2">
    <source>
        <dbReference type="Proteomes" id="UP001178507"/>
    </source>
</evidence>
<dbReference type="Proteomes" id="UP001178507">
    <property type="component" value="Unassembled WGS sequence"/>
</dbReference>
<accession>A0AA36N7Q5</accession>
<proteinExistence type="predicted"/>
<reference evidence="1" key="1">
    <citation type="submission" date="2023-08" db="EMBL/GenBank/DDBJ databases">
        <authorList>
            <person name="Chen Y."/>
            <person name="Shah S."/>
            <person name="Dougan E. K."/>
            <person name="Thang M."/>
            <person name="Chan C."/>
        </authorList>
    </citation>
    <scope>NUCLEOTIDE SEQUENCE</scope>
</reference>
<evidence type="ECO:0000313" key="1">
    <source>
        <dbReference type="EMBL" id="CAJ1393516.1"/>
    </source>
</evidence>
<protein>
    <submittedName>
        <fullName evidence="1">Uncharacterized protein</fullName>
    </submittedName>
</protein>
<keyword evidence="2" id="KW-1185">Reference proteome</keyword>
<gene>
    <name evidence="1" type="ORF">EVOR1521_LOCUS18364</name>
</gene>
<comment type="caution">
    <text evidence="1">The sequence shown here is derived from an EMBL/GenBank/DDBJ whole genome shotgun (WGS) entry which is preliminary data.</text>
</comment>
<organism evidence="1 2">
    <name type="scientific">Effrenium voratum</name>
    <dbReference type="NCBI Taxonomy" id="2562239"/>
    <lineage>
        <taxon>Eukaryota</taxon>
        <taxon>Sar</taxon>
        <taxon>Alveolata</taxon>
        <taxon>Dinophyceae</taxon>
        <taxon>Suessiales</taxon>
        <taxon>Symbiodiniaceae</taxon>
        <taxon>Effrenium</taxon>
    </lineage>
</organism>
<dbReference type="AlphaFoldDB" id="A0AA36N7Q5"/>
<sequence>MLSSMRPKEKAAFLLDLRALSASPAWLFAGEFERVDVERVRVEVVLREILPSEALDLCQQTFGCEASAVRVTLRRPANQPLNCGACAPAEVELELELADSRARRLSQRRMRCKQGCLPDAVELALPWLGVGQRCELSGRLDLERLAAPEEAACLRVLLLARGEPVPLEEVEQQAKVLFKAKRFLPALLLLTAADHPHASQAWLRRRCHCELRLGLAAAAASSARLVARRPSAQHLLLRARARLSQEPAEAVKDIERAAQVDATCRHQKLLSRAQWQLKRQQRARRWFDGNEAFERSREANSSQRCFQCQRLRAGHMGSGKMEGRYLCTECWECWSKIRRCQQAELERRIEKATYSDYSTGTEELPSLDDVPQDWDSRHPMWNRENLERPDWQLRTSKARTKAHRAYAAWPCAD</sequence>
<name>A0AA36N7Q5_9DINO</name>